<dbReference type="Pfam" id="PF00583">
    <property type="entry name" value="Acetyltransf_1"/>
    <property type="match status" value="1"/>
</dbReference>
<dbReference type="InterPro" id="IPR000182">
    <property type="entry name" value="GNAT_dom"/>
</dbReference>
<gene>
    <name evidence="3" type="ORF">DNG_03853</name>
</gene>
<reference evidence="3" key="1">
    <citation type="submission" date="2018-03" db="EMBL/GenBank/DDBJ databases">
        <authorList>
            <person name="Guldener U."/>
        </authorList>
    </citation>
    <scope>NUCLEOTIDE SEQUENCE</scope>
</reference>
<evidence type="ECO:0000259" key="2">
    <source>
        <dbReference type="Pfam" id="PF00583"/>
    </source>
</evidence>
<dbReference type="Gene3D" id="3.40.630.30">
    <property type="match status" value="1"/>
</dbReference>
<protein>
    <recommendedName>
        <fullName evidence="2">N-acetyltransferase domain-containing protein</fullName>
    </recommendedName>
</protein>
<dbReference type="InterPro" id="IPR016181">
    <property type="entry name" value="Acyl_CoA_acyltransferase"/>
</dbReference>
<evidence type="ECO:0000313" key="4">
    <source>
        <dbReference type="Proteomes" id="UP001187682"/>
    </source>
</evidence>
<accession>A0AAE8MUW5</accession>
<dbReference type="AlphaFoldDB" id="A0AAE8MUW5"/>
<dbReference type="GO" id="GO:0016747">
    <property type="term" value="F:acyltransferase activity, transferring groups other than amino-acyl groups"/>
    <property type="evidence" value="ECO:0007669"/>
    <property type="project" value="InterPro"/>
</dbReference>
<feature type="region of interest" description="Disordered" evidence="1">
    <location>
        <begin position="29"/>
        <end position="48"/>
    </location>
</feature>
<dbReference type="Proteomes" id="UP001187682">
    <property type="component" value="Unassembled WGS sequence"/>
</dbReference>
<feature type="domain" description="N-acetyltransferase" evidence="2">
    <location>
        <begin position="277"/>
        <end position="328"/>
    </location>
</feature>
<dbReference type="EMBL" id="ONZQ02000004">
    <property type="protein sequence ID" value="SPO01106.1"/>
    <property type="molecule type" value="Genomic_DNA"/>
</dbReference>
<evidence type="ECO:0000256" key="1">
    <source>
        <dbReference type="SAM" id="MobiDB-lite"/>
    </source>
</evidence>
<proteinExistence type="predicted"/>
<dbReference type="CDD" id="cd04301">
    <property type="entry name" value="NAT_SF"/>
    <property type="match status" value="1"/>
</dbReference>
<dbReference type="SUPFAM" id="SSF55729">
    <property type="entry name" value="Acyl-CoA N-acyltransferases (Nat)"/>
    <property type="match status" value="1"/>
</dbReference>
<organism evidence="3 4">
    <name type="scientific">Cephalotrichum gorgonifer</name>
    <dbReference type="NCBI Taxonomy" id="2041049"/>
    <lineage>
        <taxon>Eukaryota</taxon>
        <taxon>Fungi</taxon>
        <taxon>Dikarya</taxon>
        <taxon>Ascomycota</taxon>
        <taxon>Pezizomycotina</taxon>
        <taxon>Sordariomycetes</taxon>
        <taxon>Hypocreomycetidae</taxon>
        <taxon>Microascales</taxon>
        <taxon>Microascaceae</taxon>
        <taxon>Cephalotrichum</taxon>
    </lineage>
</organism>
<keyword evidence="4" id="KW-1185">Reference proteome</keyword>
<sequence>MIQEPGAATASENSNGWFILRDDEVKDEPFWSPPMSKKWAEKTSTTETPTQINEAMYGSDPTTIHGEDGSSDYDMGYLFADDDDSPMEVDHNHCDVDTLTGRLLRPLRHPRTFPARIHDLEPFGTDRKNRSSEDVIMQALTRKSKGTRKSTPQKAYQDALLALEEELREPAMSPEIGHIYSVPPSYTFRPASAADTYAITRIYNIEVRGAGMTPDSKPVRANVYQQILQACKANMKPFIVAVKRGDELADPSQWPNKKAHEDWLRLKRAQGEDIGKEEVVGFAYLCAFDYGVWSSEGNAQYSAKVRCFVDPDHRRSGVGRALVDLMLQMTVTGYKAKCDSVWQCQNPSKVFDRIAFNNTKKYHRIFIEVYFKNKGDPVFKGLRTLLENEFGFTLMGHILGAYMTARGEESEWLDKYIWGMDCVHQDEVGWYANGIRERRVLQED</sequence>
<comment type="caution">
    <text evidence="3">The sequence shown here is derived from an EMBL/GenBank/DDBJ whole genome shotgun (WGS) entry which is preliminary data.</text>
</comment>
<name>A0AAE8MUW5_9PEZI</name>
<evidence type="ECO:0000313" key="3">
    <source>
        <dbReference type="EMBL" id="SPO01106.1"/>
    </source>
</evidence>